<dbReference type="PANTHER" id="PTHR13847">
    <property type="entry name" value="SARCOSINE DEHYDROGENASE-RELATED"/>
    <property type="match status" value="1"/>
</dbReference>
<dbReference type="InterPro" id="IPR036188">
    <property type="entry name" value="FAD/NAD-bd_sf"/>
</dbReference>
<organism evidence="3">
    <name type="scientific">Neisseria leonii</name>
    <dbReference type="NCBI Taxonomy" id="2995413"/>
    <lineage>
        <taxon>Bacteria</taxon>
        <taxon>Pseudomonadati</taxon>
        <taxon>Pseudomonadota</taxon>
        <taxon>Betaproteobacteria</taxon>
        <taxon>Neisseriales</taxon>
        <taxon>Neisseriaceae</taxon>
        <taxon>Neisseria</taxon>
    </lineage>
</organism>
<evidence type="ECO:0000256" key="1">
    <source>
        <dbReference type="ARBA" id="ARBA00023002"/>
    </source>
</evidence>
<gene>
    <name evidence="3" type="ORF">ORY91_002015</name>
    <name evidence="4" type="ORF">V9W64_04370</name>
</gene>
<keyword evidence="5" id="KW-1185">Reference proteome</keyword>
<evidence type="ECO:0000313" key="3">
    <source>
        <dbReference type="EMBL" id="MDD9328581.1"/>
    </source>
</evidence>
<reference evidence="3" key="1">
    <citation type="submission" date="2022-10" db="EMBL/GenBank/DDBJ databases">
        <authorList>
            <person name="Boutroux M."/>
        </authorList>
    </citation>
    <scope>NUCLEOTIDE SEQUENCE</scope>
    <source>
        <strain evidence="3">51.81</strain>
    </source>
</reference>
<dbReference type="SUPFAM" id="SSF54373">
    <property type="entry name" value="FAD-linked reductases, C-terminal domain"/>
    <property type="match status" value="1"/>
</dbReference>
<protein>
    <submittedName>
        <fullName evidence="3">FAD-binding oxidoreductase</fullName>
    </submittedName>
    <submittedName>
        <fullName evidence="4">FAD-dependent oxidoreductase</fullName>
        <ecNumber evidence="4">1.-.-.-</ecNumber>
    </submittedName>
</protein>
<evidence type="ECO:0000313" key="5">
    <source>
        <dbReference type="Proteomes" id="UP001149607"/>
    </source>
</evidence>
<dbReference type="GO" id="GO:0016491">
    <property type="term" value="F:oxidoreductase activity"/>
    <property type="evidence" value="ECO:0007669"/>
    <property type="project" value="UniProtKB-KW"/>
</dbReference>
<keyword evidence="1 4" id="KW-0560">Oxidoreductase</keyword>
<dbReference type="InterPro" id="IPR006076">
    <property type="entry name" value="FAD-dep_OxRdtase"/>
</dbReference>
<dbReference type="Gene3D" id="3.50.50.60">
    <property type="entry name" value="FAD/NAD(P)-binding domain"/>
    <property type="match status" value="2"/>
</dbReference>
<dbReference type="AlphaFoldDB" id="A0A9X4E2S3"/>
<evidence type="ECO:0000259" key="2">
    <source>
        <dbReference type="Pfam" id="PF01266"/>
    </source>
</evidence>
<evidence type="ECO:0000313" key="4">
    <source>
        <dbReference type="EMBL" id="WWY03963.1"/>
    </source>
</evidence>
<name>A0A9X4E2S3_9NEIS</name>
<dbReference type="RefSeq" id="WP_274585649.1">
    <property type="nucleotide sequence ID" value="NZ_CP145811.1"/>
</dbReference>
<dbReference type="Gene3D" id="3.30.9.10">
    <property type="entry name" value="D-Amino Acid Oxidase, subunit A, domain 2"/>
    <property type="match status" value="1"/>
</dbReference>
<dbReference type="EMBL" id="CP146598">
    <property type="protein sequence ID" value="WWY03963.1"/>
    <property type="molecule type" value="Genomic_DNA"/>
</dbReference>
<dbReference type="EMBL" id="JAPQFL010000007">
    <property type="protein sequence ID" value="MDD9328581.1"/>
    <property type="molecule type" value="Genomic_DNA"/>
</dbReference>
<feature type="domain" description="FAD dependent oxidoreductase" evidence="2">
    <location>
        <begin position="9"/>
        <end position="397"/>
    </location>
</feature>
<dbReference type="EC" id="1.-.-.-" evidence="4"/>
<accession>A0A9X4E2S3</accession>
<dbReference type="SUPFAM" id="SSF51905">
    <property type="entry name" value="FAD/NAD(P)-binding domain"/>
    <property type="match status" value="1"/>
</dbReference>
<dbReference type="Proteomes" id="UP001149607">
    <property type="component" value="Chromosome"/>
</dbReference>
<sequence length="419" mass="45486">MNGQVFSAAVVGGGIVGLCTALELQRYGERVLLLERGTVCGGASWGNAGHIAAEQVFPIASPDILKQLPRMLADPLGPLRLDWRYLPQIAPWLFRLLYNLTPARFAHSRRALSALNGRALAAWQDFASQWGAARHLKVRGSLLVCESAGGQAALQRHGRILAGLGVANEWLDWDGLHTREPALSDRICGGLFFPDTGHVADLAGMAADLRQAFVRAGGTLYEHTEVADAAPLSDGRFRLIVRGGLFEAGRIVIAAGAFSKPWLKKLCGRSAPLDTERGYHLMLPQQTDMPAVPVSSFERKLIMTPMDAGLRLAGTVEFAGLHALPDMRRAFRLHDLAQPVLKGRLNGGNAVPWLGFRPSLPDSLPVIDRVGNVLLAFGHQHLGLTQAPLTARLVTALYFGETPEIDLSPYRLNRFSPVF</sequence>
<dbReference type="PANTHER" id="PTHR13847:SF289">
    <property type="entry name" value="GLYCINE OXIDASE"/>
    <property type="match status" value="1"/>
</dbReference>
<reference evidence="4" key="2">
    <citation type="submission" date="2024-02" db="EMBL/GenBank/DDBJ databases">
        <title>Neisseria leonii sp. nov.</title>
        <authorList>
            <person name="Boutroux M."/>
            <person name="Favre-Rochex S."/>
            <person name="Gorgette O."/>
            <person name="Touak G."/>
            <person name="Muhle E."/>
            <person name="Chesneau O."/>
            <person name="Clermont D."/>
            <person name="Rahi P."/>
        </authorList>
    </citation>
    <scope>NUCLEOTIDE SEQUENCE</scope>
    <source>
        <strain evidence="4">51.81</strain>
    </source>
</reference>
<dbReference type="Pfam" id="PF01266">
    <property type="entry name" value="DAO"/>
    <property type="match status" value="1"/>
</dbReference>
<proteinExistence type="predicted"/>
<dbReference type="GO" id="GO:0005737">
    <property type="term" value="C:cytoplasm"/>
    <property type="evidence" value="ECO:0007669"/>
    <property type="project" value="TreeGrafter"/>
</dbReference>